<gene>
    <name evidence="5" type="ORF">FHR21_000632</name>
</gene>
<dbReference type="RefSeq" id="WP_221234958.1">
    <property type="nucleotide sequence ID" value="NZ_JACIJH010000001.1"/>
</dbReference>
<sequence>MSALMDTLPLASLLAHHAALKPSTVALSDESTELTWAELESRTNRVARALLAHGVQTDDLISIALPNENAFLEACFACWKAGATPQPLSSRLPRAEMEAIIALAKPSIIIARPDLEIGHPTITYSDLLAAESDDTPLPLVIASCFKAPTSGGSSGRPKLILSGEPATIDVSIASAWRLGSEDVALIPGPLYHTGPFTTAINAMAAGTKLVVQPRFDAEAVLEAIDRHKASWLCLVPTMMNRIWKLDDAVKAKYDITSLKTMWHIAAPCPAWLKQVWIDWIGAGAVWELYGATESIAGTVIDGTEWLAHRGSVGRVFSGQIKIFGDDGRELPPGETGEVFMRAAEEGQVTYRYVGAEANTRGEWHSLGDMGYFDAEGYLYLGDRRGDMILVGGSNVYPAEVEAAIEEHPDVQSCAVIGLPDDDLGARVHAIVQPRPGLPSLALQEFVAERLVRYKQPRSYEFTDAPLRDAAGKVRRSRLRSERIAAGE</sequence>
<accession>A0A7W9B3D2</accession>
<dbReference type="GO" id="GO:0031956">
    <property type="term" value="F:medium-chain fatty acid-CoA ligase activity"/>
    <property type="evidence" value="ECO:0007669"/>
    <property type="project" value="TreeGrafter"/>
</dbReference>
<protein>
    <submittedName>
        <fullName evidence="5">Bile acid-coenzyme A ligase</fullName>
    </submittedName>
</protein>
<evidence type="ECO:0000259" key="3">
    <source>
        <dbReference type="Pfam" id="PF00501"/>
    </source>
</evidence>
<dbReference type="PANTHER" id="PTHR43201:SF5">
    <property type="entry name" value="MEDIUM-CHAIN ACYL-COA LIGASE ACSF2, MITOCHONDRIAL"/>
    <property type="match status" value="1"/>
</dbReference>
<dbReference type="PANTHER" id="PTHR43201">
    <property type="entry name" value="ACYL-COA SYNTHETASE"/>
    <property type="match status" value="1"/>
</dbReference>
<dbReference type="AlphaFoldDB" id="A0A7W9B3D2"/>
<proteinExistence type="inferred from homology"/>
<dbReference type="InterPro" id="IPR025110">
    <property type="entry name" value="AMP-bd_C"/>
</dbReference>
<dbReference type="Pfam" id="PF13193">
    <property type="entry name" value="AMP-binding_C"/>
    <property type="match status" value="1"/>
</dbReference>
<dbReference type="EMBL" id="JACIJH010000001">
    <property type="protein sequence ID" value="MBB5705307.1"/>
    <property type="molecule type" value="Genomic_DNA"/>
</dbReference>
<dbReference type="Gene3D" id="3.40.50.12780">
    <property type="entry name" value="N-terminal domain of ligase-like"/>
    <property type="match status" value="1"/>
</dbReference>
<keyword evidence="6" id="KW-1185">Reference proteome</keyword>
<reference evidence="5 6" key="1">
    <citation type="submission" date="2020-08" db="EMBL/GenBank/DDBJ databases">
        <title>Genomic Encyclopedia of Type Strains, Phase IV (KMG-IV): sequencing the most valuable type-strain genomes for metagenomic binning, comparative biology and taxonomic classification.</title>
        <authorList>
            <person name="Goeker M."/>
        </authorList>
    </citation>
    <scope>NUCLEOTIDE SEQUENCE [LARGE SCALE GENOMIC DNA]</scope>
    <source>
        <strain evidence="5 6">DSM 27163</strain>
    </source>
</reference>
<evidence type="ECO:0000259" key="4">
    <source>
        <dbReference type="Pfam" id="PF13193"/>
    </source>
</evidence>
<dbReference type="Pfam" id="PF00501">
    <property type="entry name" value="AMP-binding"/>
    <property type="match status" value="1"/>
</dbReference>
<feature type="domain" description="AMP-dependent synthetase/ligase" evidence="3">
    <location>
        <begin position="15"/>
        <end position="343"/>
    </location>
</feature>
<dbReference type="Gene3D" id="3.30.300.30">
    <property type="match status" value="1"/>
</dbReference>
<dbReference type="GO" id="GO:0006631">
    <property type="term" value="P:fatty acid metabolic process"/>
    <property type="evidence" value="ECO:0007669"/>
    <property type="project" value="TreeGrafter"/>
</dbReference>
<evidence type="ECO:0000313" key="5">
    <source>
        <dbReference type="EMBL" id="MBB5705307.1"/>
    </source>
</evidence>
<evidence type="ECO:0000256" key="1">
    <source>
        <dbReference type="ARBA" id="ARBA00006432"/>
    </source>
</evidence>
<keyword evidence="2 5" id="KW-0436">Ligase</keyword>
<evidence type="ECO:0000256" key="2">
    <source>
        <dbReference type="ARBA" id="ARBA00022598"/>
    </source>
</evidence>
<dbReference type="InterPro" id="IPR000873">
    <property type="entry name" value="AMP-dep_synth/lig_dom"/>
</dbReference>
<dbReference type="InterPro" id="IPR042099">
    <property type="entry name" value="ANL_N_sf"/>
</dbReference>
<comment type="similarity">
    <text evidence="1">Belongs to the ATP-dependent AMP-binding enzyme family.</text>
</comment>
<name>A0A7W9B3D2_9SPHN</name>
<dbReference type="SUPFAM" id="SSF56801">
    <property type="entry name" value="Acetyl-CoA synthetase-like"/>
    <property type="match status" value="1"/>
</dbReference>
<dbReference type="Proteomes" id="UP000537161">
    <property type="component" value="Unassembled WGS sequence"/>
</dbReference>
<organism evidence="5 6">
    <name type="scientific">Sphingopyxis panaciterrulae</name>
    <dbReference type="NCBI Taxonomy" id="462372"/>
    <lineage>
        <taxon>Bacteria</taxon>
        <taxon>Pseudomonadati</taxon>
        <taxon>Pseudomonadota</taxon>
        <taxon>Alphaproteobacteria</taxon>
        <taxon>Sphingomonadales</taxon>
        <taxon>Sphingomonadaceae</taxon>
        <taxon>Sphingopyxis</taxon>
    </lineage>
</organism>
<feature type="domain" description="AMP-binding enzyme C-terminal" evidence="4">
    <location>
        <begin position="399"/>
        <end position="466"/>
    </location>
</feature>
<comment type="caution">
    <text evidence="5">The sequence shown here is derived from an EMBL/GenBank/DDBJ whole genome shotgun (WGS) entry which is preliminary data.</text>
</comment>
<dbReference type="InterPro" id="IPR045851">
    <property type="entry name" value="AMP-bd_C_sf"/>
</dbReference>
<evidence type="ECO:0000313" key="6">
    <source>
        <dbReference type="Proteomes" id="UP000537161"/>
    </source>
</evidence>